<dbReference type="FunFam" id="2.40.10.120:FF:000007">
    <property type="entry name" value="Periplasmic serine endoprotease DegP-like"/>
    <property type="match status" value="1"/>
</dbReference>
<dbReference type="Gene3D" id="2.30.42.10">
    <property type="match status" value="2"/>
</dbReference>
<dbReference type="Gene3D" id="1.10.10.10">
    <property type="entry name" value="Winged helix-like DNA-binding domain superfamily/Winged helix DNA-binding domain"/>
    <property type="match status" value="1"/>
</dbReference>
<keyword evidence="6 18" id="KW-0645">Protease</keyword>
<feature type="active site" description="Charge relay system" evidence="14">
    <location>
        <position position="313"/>
    </location>
</feature>
<dbReference type="InterPro" id="IPR009003">
    <property type="entry name" value="Peptidase_S1_PA"/>
</dbReference>
<evidence type="ECO:0000256" key="3">
    <source>
        <dbReference type="ARBA" id="ARBA00010541"/>
    </source>
</evidence>
<comment type="caution">
    <text evidence="18">The sequence shown here is derived from an EMBL/GenBank/DDBJ whole genome shotgun (WGS) entry which is preliminary data.</text>
</comment>
<feature type="compositionally biased region" description="Polar residues" evidence="16">
    <location>
        <begin position="98"/>
        <end position="110"/>
    </location>
</feature>
<dbReference type="GO" id="GO:0042597">
    <property type="term" value="C:periplasmic space"/>
    <property type="evidence" value="ECO:0007669"/>
    <property type="project" value="UniProtKB-SubCell"/>
</dbReference>
<gene>
    <name evidence="18" type="ORF">DFR50_1289</name>
</gene>
<evidence type="ECO:0000256" key="1">
    <source>
        <dbReference type="ARBA" id="ARBA00001772"/>
    </source>
</evidence>
<dbReference type="OrthoDB" id="9758917at2"/>
<evidence type="ECO:0000256" key="14">
    <source>
        <dbReference type="PIRSR" id="PIRSR611782-1"/>
    </source>
</evidence>
<dbReference type="InterPro" id="IPR036034">
    <property type="entry name" value="PDZ_sf"/>
</dbReference>
<feature type="region of interest" description="Disordered" evidence="16">
    <location>
        <begin position="63"/>
        <end position="110"/>
    </location>
</feature>
<dbReference type="EMBL" id="QNRK01000028">
    <property type="protein sequence ID" value="RBP07285.1"/>
    <property type="molecule type" value="Genomic_DNA"/>
</dbReference>
<evidence type="ECO:0000256" key="15">
    <source>
        <dbReference type="PIRSR" id="PIRSR611782-2"/>
    </source>
</evidence>
<evidence type="ECO:0000256" key="12">
    <source>
        <dbReference type="ARBA" id="ARBA00023016"/>
    </source>
</evidence>
<comment type="similarity">
    <text evidence="3">Belongs to the peptidase S1C family.</text>
</comment>
<keyword evidence="8" id="KW-0677">Repeat</keyword>
<evidence type="ECO:0000259" key="17">
    <source>
        <dbReference type="PROSITE" id="PS50106"/>
    </source>
</evidence>
<keyword evidence="9" id="KW-0574">Periplasm</keyword>
<dbReference type="EC" id="3.4.21.107" evidence="4"/>
<dbReference type="PROSITE" id="PS50106">
    <property type="entry name" value="PDZ"/>
    <property type="match status" value="2"/>
</dbReference>
<reference evidence="18 19" key="1">
    <citation type="submission" date="2018-06" db="EMBL/GenBank/DDBJ databases">
        <title>Genomic Encyclopedia of Type Strains, Phase IV (KMG-IV): sequencing the most valuable type-strain genomes for metagenomic binning, comparative biology and taxonomic classification.</title>
        <authorList>
            <person name="Goeker M."/>
        </authorList>
    </citation>
    <scope>NUCLEOTIDE SEQUENCE [LARGE SCALE GENOMIC DNA]</scope>
    <source>
        <strain evidence="18 19">DSM 24875</strain>
    </source>
</reference>
<dbReference type="InterPro" id="IPR001478">
    <property type="entry name" value="PDZ"/>
</dbReference>
<evidence type="ECO:0000256" key="4">
    <source>
        <dbReference type="ARBA" id="ARBA00013035"/>
    </source>
</evidence>
<keyword evidence="10" id="KW-0378">Hydrolase</keyword>
<dbReference type="Pfam" id="PF04255">
    <property type="entry name" value="DUF433"/>
    <property type="match status" value="1"/>
</dbReference>
<evidence type="ECO:0000256" key="16">
    <source>
        <dbReference type="SAM" id="MobiDB-lite"/>
    </source>
</evidence>
<proteinExistence type="inferred from homology"/>
<keyword evidence="12" id="KW-0346">Stress response</keyword>
<evidence type="ECO:0000256" key="9">
    <source>
        <dbReference type="ARBA" id="ARBA00022764"/>
    </source>
</evidence>
<organism evidence="18 19">
    <name type="scientific">Roseiarcus fermentans</name>
    <dbReference type="NCBI Taxonomy" id="1473586"/>
    <lineage>
        <taxon>Bacteria</taxon>
        <taxon>Pseudomonadati</taxon>
        <taxon>Pseudomonadota</taxon>
        <taxon>Alphaproteobacteria</taxon>
        <taxon>Hyphomicrobiales</taxon>
        <taxon>Roseiarcaceae</taxon>
        <taxon>Roseiarcus</taxon>
    </lineage>
</organism>
<evidence type="ECO:0000256" key="7">
    <source>
        <dbReference type="ARBA" id="ARBA00022729"/>
    </source>
</evidence>
<dbReference type="InterPro" id="IPR001940">
    <property type="entry name" value="Peptidase_S1C"/>
</dbReference>
<dbReference type="NCBIfam" id="TIGR02037">
    <property type="entry name" value="degP_htrA_DO"/>
    <property type="match status" value="1"/>
</dbReference>
<accession>A0A366F0Q9</accession>
<dbReference type="SUPFAM" id="SSF50494">
    <property type="entry name" value="Trypsin-like serine proteases"/>
    <property type="match status" value="1"/>
</dbReference>
<dbReference type="SUPFAM" id="SSF50156">
    <property type="entry name" value="PDZ domain-like"/>
    <property type="match status" value="2"/>
</dbReference>
<evidence type="ECO:0000256" key="8">
    <source>
        <dbReference type="ARBA" id="ARBA00022737"/>
    </source>
</evidence>
<dbReference type="GO" id="GO:0006508">
    <property type="term" value="P:proteolysis"/>
    <property type="evidence" value="ECO:0007669"/>
    <property type="project" value="UniProtKB-KW"/>
</dbReference>
<dbReference type="SMART" id="SM00228">
    <property type="entry name" value="PDZ"/>
    <property type="match status" value="2"/>
</dbReference>
<dbReference type="Proteomes" id="UP000253529">
    <property type="component" value="Unassembled WGS sequence"/>
</dbReference>
<dbReference type="GO" id="GO:0004252">
    <property type="term" value="F:serine-type endopeptidase activity"/>
    <property type="evidence" value="ECO:0007669"/>
    <property type="project" value="InterPro"/>
</dbReference>
<protein>
    <recommendedName>
        <fullName evidence="5">Probable periplasmic serine endoprotease DegP-like</fullName>
        <ecNumber evidence="4">3.4.21.107</ecNumber>
    </recommendedName>
    <alternativeName>
        <fullName evidence="13">Protease Do</fullName>
    </alternativeName>
</protein>
<feature type="domain" description="PDZ" evidence="17">
    <location>
        <begin position="425"/>
        <end position="494"/>
    </location>
</feature>
<feature type="compositionally biased region" description="Low complexity" evidence="16">
    <location>
        <begin position="87"/>
        <end position="97"/>
    </location>
</feature>
<dbReference type="InterPro" id="IPR036388">
    <property type="entry name" value="WH-like_DNA-bd_sf"/>
</dbReference>
<keyword evidence="19" id="KW-1185">Reference proteome</keyword>
<dbReference type="AlphaFoldDB" id="A0A366F0Q9"/>
<evidence type="ECO:0000256" key="6">
    <source>
        <dbReference type="ARBA" id="ARBA00022670"/>
    </source>
</evidence>
<feature type="domain" description="PDZ" evidence="17">
    <location>
        <begin position="538"/>
        <end position="604"/>
    </location>
</feature>
<dbReference type="Pfam" id="PF17820">
    <property type="entry name" value="PDZ_6"/>
    <property type="match status" value="1"/>
</dbReference>
<evidence type="ECO:0000256" key="11">
    <source>
        <dbReference type="ARBA" id="ARBA00022825"/>
    </source>
</evidence>
<dbReference type="Pfam" id="PF13180">
    <property type="entry name" value="PDZ_2"/>
    <property type="match status" value="1"/>
</dbReference>
<feature type="active site" description="Charge relay system" evidence="14">
    <location>
        <position position="386"/>
    </location>
</feature>
<dbReference type="PRINTS" id="PR00834">
    <property type="entry name" value="PROTEASES2C"/>
</dbReference>
<comment type="subcellular location">
    <subcellularLocation>
        <location evidence="2">Periplasm</location>
    </subcellularLocation>
</comment>
<keyword evidence="11" id="KW-0720">Serine protease</keyword>
<evidence type="ECO:0000256" key="5">
    <source>
        <dbReference type="ARBA" id="ARBA00013958"/>
    </source>
</evidence>
<dbReference type="InterPro" id="IPR009057">
    <property type="entry name" value="Homeodomain-like_sf"/>
</dbReference>
<evidence type="ECO:0000313" key="18">
    <source>
        <dbReference type="EMBL" id="RBP07285.1"/>
    </source>
</evidence>
<evidence type="ECO:0000256" key="10">
    <source>
        <dbReference type="ARBA" id="ARBA00022801"/>
    </source>
</evidence>
<dbReference type="InterPro" id="IPR041489">
    <property type="entry name" value="PDZ_6"/>
</dbReference>
<dbReference type="InterPro" id="IPR007367">
    <property type="entry name" value="DUF433"/>
</dbReference>
<dbReference type="CDD" id="cd10839">
    <property type="entry name" value="cpPDZ1_DegP-like"/>
    <property type="match status" value="1"/>
</dbReference>
<keyword evidence="7" id="KW-0732">Signal</keyword>
<dbReference type="Pfam" id="PF13365">
    <property type="entry name" value="Trypsin_2"/>
    <property type="match status" value="1"/>
</dbReference>
<feature type="binding site" evidence="15">
    <location>
        <position position="313"/>
    </location>
    <ligand>
        <name>substrate</name>
    </ligand>
</feature>
<sequence length="644" mass="66426">MIDETRKAATLDDLIVSDPAVSSGRPVVTGARVPIEALFETLADGMAIDAYDALDRDDVVRSSSFGEPIRPRRRAEGRRGRDRPRPSVRASRRVTPSDLTNCSSPRNRSANAANVERLHRAGHVPVRPGSTVMEFKHVGNLFSVRPGRSVRGALLGAVAVAAVGAVTIEALPLSTNPAIAAAPMASAGPASFADVVDHVKGAVVSVKVKISETKISDDEGDAQPMPNFPKGGPLEKFFRQFGMPGAPQQFGDGERHEQRPHTGMAQGSGFFISPDGYIVTNNHVVDHATEVTVTTADGKTIPARVVGTDPKTDLALLKVKDGSDFQYVSFAAQSPRVGDWVIAVGNPFGLGGTVTAGIVSARGRDIGAGPYDDFLQIDAPVNHGNSGGPTFNAEGEVVGVNTAIFSPSGGSVGIGFAIASDVAKTVVAQLKDNGKVARGWLGVQIQPVSQDIADSLGLKEPKGAIVDKAEKDSPAATAGLKDGDVITAVNGDSIADSHDLARKIAALGPKKDIVLTIVRGGSTETVKVTLGSLSDERQASADAPDRGPKDAMAKYGMALEPATAVEGAGKSGVVVAGIDPDGTAAQKGLQTGDVILAVGGKSVSHPSEVAAALDSAKSDGKKSVLMQVKNDNGTHFIAMPTAVS</sequence>
<comment type="catalytic activity">
    <reaction evidence="1">
        <text>Acts on substrates that are at least partially unfolded. The cleavage site P1 residue is normally between a pair of hydrophobic residues, such as Val-|-Val.</text>
        <dbReference type="EC" id="3.4.21.107"/>
    </reaction>
</comment>
<dbReference type="PANTHER" id="PTHR22939:SF130">
    <property type="entry name" value="PERIPLASMIC SERINE ENDOPROTEASE DEGP-LIKE-RELATED"/>
    <property type="match status" value="1"/>
</dbReference>
<evidence type="ECO:0000313" key="19">
    <source>
        <dbReference type="Proteomes" id="UP000253529"/>
    </source>
</evidence>
<evidence type="ECO:0000256" key="2">
    <source>
        <dbReference type="ARBA" id="ARBA00004418"/>
    </source>
</evidence>
<dbReference type="PANTHER" id="PTHR22939">
    <property type="entry name" value="SERINE PROTEASE FAMILY S1C HTRA-RELATED"/>
    <property type="match status" value="1"/>
</dbReference>
<evidence type="ECO:0000256" key="13">
    <source>
        <dbReference type="ARBA" id="ARBA00032850"/>
    </source>
</evidence>
<dbReference type="Gene3D" id="2.40.10.120">
    <property type="match status" value="1"/>
</dbReference>
<feature type="binding site" evidence="15">
    <location>
        <position position="283"/>
    </location>
    <ligand>
        <name>substrate</name>
    </ligand>
</feature>
<dbReference type="InterPro" id="IPR011782">
    <property type="entry name" value="Pept_S1C_Do"/>
</dbReference>
<dbReference type="SUPFAM" id="SSF46689">
    <property type="entry name" value="Homeodomain-like"/>
    <property type="match status" value="1"/>
</dbReference>
<feature type="active site" description="Charge relay system" evidence="14">
    <location>
        <position position="283"/>
    </location>
</feature>
<dbReference type="RefSeq" id="WP_113891374.1">
    <property type="nucleotide sequence ID" value="NZ_QNRK01000028.1"/>
</dbReference>
<feature type="binding site" evidence="15">
    <location>
        <begin position="384"/>
        <end position="386"/>
    </location>
    <ligand>
        <name>substrate</name>
    </ligand>
</feature>
<name>A0A366F0Q9_9HYPH</name>